<reference evidence="2" key="1">
    <citation type="submission" date="2009-07" db="EMBL/GenBank/DDBJ databases">
        <title>Complete sequence of Geobacter sp. M21.</title>
        <authorList>
            <consortium name="US DOE Joint Genome Institute"/>
            <person name="Lucas S."/>
            <person name="Copeland A."/>
            <person name="Lapidus A."/>
            <person name="Glavina del Rio T."/>
            <person name="Dalin E."/>
            <person name="Tice H."/>
            <person name="Bruce D."/>
            <person name="Goodwin L."/>
            <person name="Pitluck S."/>
            <person name="Saunders E."/>
            <person name="Brettin T."/>
            <person name="Detter J.C."/>
            <person name="Han C."/>
            <person name="Larimer F."/>
            <person name="Land M."/>
            <person name="Hauser L."/>
            <person name="Kyrpides N."/>
            <person name="Ovchinnikova G."/>
            <person name="Lovley D."/>
        </authorList>
    </citation>
    <scope>NUCLEOTIDE SEQUENCE [LARGE SCALE GENOMIC DNA]</scope>
    <source>
        <strain evidence="2">M21</strain>
    </source>
</reference>
<gene>
    <name evidence="2" type="ordered locus">GM21_1287</name>
</gene>
<organism evidence="2">
    <name type="scientific">Geobacter sp. (strain M21)</name>
    <dbReference type="NCBI Taxonomy" id="443144"/>
    <lineage>
        <taxon>Bacteria</taxon>
        <taxon>Pseudomonadati</taxon>
        <taxon>Thermodesulfobacteriota</taxon>
        <taxon>Desulfuromonadia</taxon>
        <taxon>Geobacterales</taxon>
        <taxon>Geobacteraceae</taxon>
        <taxon>Geobacter</taxon>
    </lineage>
</organism>
<accession>C6E3T2</accession>
<dbReference type="SUPFAM" id="SSF56935">
    <property type="entry name" value="Porins"/>
    <property type="match status" value="1"/>
</dbReference>
<dbReference type="KEGG" id="gem:GM21_1287"/>
<proteinExistence type="predicted"/>
<dbReference type="eggNOG" id="COG3203">
    <property type="taxonomic scope" value="Bacteria"/>
</dbReference>
<sequence length="420" mass="44305">MQKKNIVMLAALAVATAAPSAHAFDIGGANGWKFSTDGFLNVFATYESVGQRPAGVVGGSIGGDQTGTGEVQEQFRVRTGLLPVGVGLNIKAPTTNGVDYAVRLGMYPQVQNNGGSRTDLAPNIDFREIYMTATGDFGQVLAGRAINLYQAKNILSDMTLFGAGVIGPVDNGPTMGHIGYGYLYPNFGAQFRYTTPELRGFKAAFSVNDTNNIGAAPIRNVPRLEAELSYAAPFTGGKFQAWVSGLYQQASFSSAQTVTVPVTLNPNGSITPEHTVPAVRPGGTVTSLGGAGGVQLDVAGVQLLTSCYGGKALGMLGMQGADALSADGKERINWGFLNQATYQVTPVVKLGLNYGQSRAELAGNDTELNIQKQQAAVVAVTYNINPFVQVIGEYTWAQDRWYNGATQDANIGAVGTFIYW</sequence>
<dbReference type="Gene3D" id="2.40.160.10">
    <property type="entry name" value="Porin"/>
    <property type="match status" value="1"/>
</dbReference>
<name>C6E3T2_GEOSM</name>
<evidence type="ECO:0008006" key="3">
    <source>
        <dbReference type="Google" id="ProtNLM"/>
    </source>
</evidence>
<dbReference type="HOGENOM" id="CLU_032382_1_0_7"/>
<dbReference type="OrthoDB" id="8735103at2"/>
<protein>
    <recommendedName>
        <fullName evidence="3">Porin</fullName>
    </recommendedName>
</protein>
<dbReference type="STRING" id="443144.GM21_1287"/>
<feature type="chain" id="PRO_5002964520" description="Porin" evidence="1">
    <location>
        <begin position="24"/>
        <end position="420"/>
    </location>
</feature>
<dbReference type="InterPro" id="IPR023614">
    <property type="entry name" value="Porin_dom_sf"/>
</dbReference>
<evidence type="ECO:0000313" key="2">
    <source>
        <dbReference type="EMBL" id="ACT17347.1"/>
    </source>
</evidence>
<dbReference type="EMBL" id="CP001661">
    <property type="protein sequence ID" value="ACT17347.1"/>
    <property type="molecule type" value="Genomic_DNA"/>
</dbReference>
<dbReference type="AlphaFoldDB" id="C6E3T2"/>
<feature type="signal peptide" evidence="1">
    <location>
        <begin position="1"/>
        <end position="23"/>
    </location>
</feature>
<keyword evidence="1" id="KW-0732">Signal</keyword>
<evidence type="ECO:0000256" key="1">
    <source>
        <dbReference type="SAM" id="SignalP"/>
    </source>
</evidence>